<dbReference type="InterPro" id="IPR000620">
    <property type="entry name" value="EamA_dom"/>
</dbReference>
<feature type="transmembrane region" description="Helical" evidence="6">
    <location>
        <begin position="115"/>
        <end position="138"/>
    </location>
</feature>
<evidence type="ECO:0000256" key="1">
    <source>
        <dbReference type="ARBA" id="ARBA00004141"/>
    </source>
</evidence>
<evidence type="ECO:0000259" key="7">
    <source>
        <dbReference type="Pfam" id="PF00892"/>
    </source>
</evidence>
<keyword evidence="5 6" id="KW-0472">Membrane</keyword>
<feature type="domain" description="EamA" evidence="7">
    <location>
        <begin position="170"/>
        <end position="303"/>
    </location>
</feature>
<feature type="transmembrane region" description="Helical" evidence="6">
    <location>
        <begin position="230"/>
        <end position="251"/>
    </location>
</feature>
<sequence>MSGYRGDGMVITRSASAESGTRLGRLAAATTPGAFVVLWSSAFIAGVIGLDAAPPLLLTLCRFALAGVLLAVVALAVRAPWPKGRALGHVVVAGLLLQAVQFGAFYTAMSLGVTGAMAALVQGLHPVLTAILAVPLLGERVSSRQWAGFVLGALGVVLAVAEKLSSAGPALLLCVGGLLGLSLGTLYQKRFCADMDLRSGQAVQLLASVPVIGVLALTVESPHVSAWGPFTAAVLWLALVNSIGAFSLLYLMLRRSQASRASSLFFLTPSVTAVMAWVILDQPLSPLVVLGLVVSGSGVALATRPRSAGSAVPARA</sequence>
<dbReference type="Proteomes" id="UP000622547">
    <property type="component" value="Unassembled WGS sequence"/>
</dbReference>
<dbReference type="EMBL" id="BOOP01000045">
    <property type="protein sequence ID" value="GII42643.1"/>
    <property type="molecule type" value="Genomic_DNA"/>
</dbReference>
<dbReference type="AlphaFoldDB" id="A0A8J3UBY8"/>
<dbReference type="SUPFAM" id="SSF103481">
    <property type="entry name" value="Multidrug resistance efflux transporter EmrE"/>
    <property type="match status" value="2"/>
</dbReference>
<gene>
    <name evidence="8" type="ORF">Pph01_76460</name>
</gene>
<feature type="transmembrane region" description="Helical" evidence="6">
    <location>
        <begin position="199"/>
        <end position="218"/>
    </location>
</feature>
<dbReference type="GO" id="GO:0016020">
    <property type="term" value="C:membrane"/>
    <property type="evidence" value="ECO:0007669"/>
    <property type="project" value="UniProtKB-SubCell"/>
</dbReference>
<evidence type="ECO:0000256" key="3">
    <source>
        <dbReference type="ARBA" id="ARBA00022692"/>
    </source>
</evidence>
<feature type="transmembrane region" description="Helical" evidence="6">
    <location>
        <begin position="56"/>
        <end position="77"/>
    </location>
</feature>
<comment type="similarity">
    <text evidence="2">Belongs to the EamA transporter family.</text>
</comment>
<comment type="caution">
    <text evidence="8">The sequence shown here is derived from an EMBL/GenBank/DDBJ whole genome shotgun (WGS) entry which is preliminary data.</text>
</comment>
<evidence type="ECO:0000256" key="6">
    <source>
        <dbReference type="SAM" id="Phobius"/>
    </source>
</evidence>
<protein>
    <recommendedName>
        <fullName evidence="7">EamA domain-containing protein</fullName>
    </recommendedName>
</protein>
<evidence type="ECO:0000313" key="8">
    <source>
        <dbReference type="EMBL" id="GII42643.1"/>
    </source>
</evidence>
<dbReference type="Pfam" id="PF00892">
    <property type="entry name" value="EamA"/>
    <property type="match status" value="2"/>
</dbReference>
<dbReference type="InterPro" id="IPR037185">
    <property type="entry name" value="EmrE-like"/>
</dbReference>
<feature type="domain" description="EamA" evidence="7">
    <location>
        <begin position="36"/>
        <end position="160"/>
    </location>
</feature>
<keyword evidence="9" id="KW-1185">Reference proteome</keyword>
<evidence type="ECO:0000256" key="5">
    <source>
        <dbReference type="ARBA" id="ARBA00023136"/>
    </source>
</evidence>
<feature type="transmembrane region" description="Helical" evidence="6">
    <location>
        <begin position="89"/>
        <end position="109"/>
    </location>
</feature>
<dbReference type="PANTHER" id="PTHR32322:SF2">
    <property type="entry name" value="EAMA DOMAIN-CONTAINING PROTEIN"/>
    <property type="match status" value="1"/>
</dbReference>
<evidence type="ECO:0000256" key="4">
    <source>
        <dbReference type="ARBA" id="ARBA00022989"/>
    </source>
</evidence>
<evidence type="ECO:0000256" key="2">
    <source>
        <dbReference type="ARBA" id="ARBA00007362"/>
    </source>
</evidence>
<dbReference type="PANTHER" id="PTHR32322">
    <property type="entry name" value="INNER MEMBRANE TRANSPORTER"/>
    <property type="match status" value="1"/>
</dbReference>
<proteinExistence type="inferred from homology"/>
<dbReference type="Gene3D" id="1.10.3730.20">
    <property type="match status" value="2"/>
</dbReference>
<evidence type="ECO:0000313" key="9">
    <source>
        <dbReference type="Proteomes" id="UP000622547"/>
    </source>
</evidence>
<keyword evidence="3 6" id="KW-0812">Transmembrane</keyword>
<feature type="transmembrane region" description="Helical" evidence="6">
    <location>
        <begin position="286"/>
        <end position="303"/>
    </location>
</feature>
<accession>A0A8J3UBY8</accession>
<reference evidence="8 9" key="1">
    <citation type="submission" date="2021-01" db="EMBL/GenBank/DDBJ databases">
        <title>Whole genome shotgun sequence of Planotetraspora phitsanulokensis NBRC 104273.</title>
        <authorList>
            <person name="Komaki H."/>
            <person name="Tamura T."/>
        </authorList>
    </citation>
    <scope>NUCLEOTIDE SEQUENCE [LARGE SCALE GENOMIC DNA]</scope>
    <source>
        <strain evidence="8 9">NBRC 104273</strain>
    </source>
</reference>
<feature type="transmembrane region" description="Helical" evidence="6">
    <location>
        <begin position="26"/>
        <end position="50"/>
    </location>
</feature>
<keyword evidence="4 6" id="KW-1133">Transmembrane helix</keyword>
<comment type="subcellular location">
    <subcellularLocation>
        <location evidence="1">Membrane</location>
        <topology evidence="1">Multi-pass membrane protein</topology>
    </subcellularLocation>
</comment>
<organism evidence="8 9">
    <name type="scientific">Planotetraspora phitsanulokensis</name>
    <dbReference type="NCBI Taxonomy" id="575192"/>
    <lineage>
        <taxon>Bacteria</taxon>
        <taxon>Bacillati</taxon>
        <taxon>Actinomycetota</taxon>
        <taxon>Actinomycetes</taxon>
        <taxon>Streptosporangiales</taxon>
        <taxon>Streptosporangiaceae</taxon>
        <taxon>Planotetraspora</taxon>
    </lineage>
</organism>
<feature type="transmembrane region" description="Helical" evidence="6">
    <location>
        <begin position="263"/>
        <end position="280"/>
    </location>
</feature>
<dbReference type="InterPro" id="IPR050638">
    <property type="entry name" value="AA-Vitamin_Transporters"/>
</dbReference>
<feature type="transmembrane region" description="Helical" evidence="6">
    <location>
        <begin position="167"/>
        <end position="187"/>
    </location>
</feature>
<feature type="transmembrane region" description="Helical" evidence="6">
    <location>
        <begin position="145"/>
        <end position="161"/>
    </location>
</feature>
<name>A0A8J3UBY8_9ACTN</name>